<dbReference type="InterPro" id="IPR002059">
    <property type="entry name" value="CSP_DNA-bd"/>
</dbReference>
<keyword evidence="6" id="KW-1185">Reference proteome</keyword>
<keyword evidence="3" id="KW-0597">Phosphoprotein</keyword>
<reference evidence="5 6" key="1">
    <citation type="submission" date="2014-03" db="EMBL/GenBank/DDBJ databases">
        <title>Bradyrhizobium valentinum sp. nov., isolated from effective nodules of Lupinus mariae-josephae, a lupine endemic of basic-lime soils in Eastern Spain.</title>
        <authorList>
            <person name="Duran D."/>
            <person name="Rey L."/>
            <person name="Navarro A."/>
            <person name="Busquets A."/>
            <person name="Imperial J."/>
            <person name="Ruiz-Argueso T."/>
        </authorList>
    </citation>
    <scope>NUCLEOTIDE SEQUENCE [LARGE SCALE GENOMIC DNA]</scope>
    <source>
        <strain evidence="5 6">LmjM3</strain>
    </source>
</reference>
<dbReference type="PANTHER" id="PTHR12962:SF1">
    <property type="entry name" value="COLD SHOCK DOMAIN-CONTAINING PROTEIN CG9705"/>
    <property type="match status" value="1"/>
</dbReference>
<dbReference type="RefSeq" id="WP_057854463.1">
    <property type="nucleotide sequence ID" value="NZ_LLXX01000187.1"/>
</dbReference>
<dbReference type="SMART" id="SM00357">
    <property type="entry name" value="CSP"/>
    <property type="match status" value="1"/>
</dbReference>
<dbReference type="Proteomes" id="UP000051913">
    <property type="component" value="Unassembled WGS sequence"/>
</dbReference>
<dbReference type="SUPFAM" id="SSF50249">
    <property type="entry name" value="Nucleic acid-binding proteins"/>
    <property type="match status" value="1"/>
</dbReference>
<dbReference type="InterPro" id="IPR052069">
    <property type="entry name" value="Ca-reg_mRNA-binding_domain"/>
</dbReference>
<evidence type="ECO:0000313" key="6">
    <source>
        <dbReference type="Proteomes" id="UP000051913"/>
    </source>
</evidence>
<dbReference type="STRING" id="1518501.CQ10_36350"/>
<evidence type="ECO:0000256" key="2">
    <source>
        <dbReference type="ARBA" id="ARBA00022490"/>
    </source>
</evidence>
<name>A0A0R3KVG9_9BRAD</name>
<dbReference type="PROSITE" id="PS51857">
    <property type="entry name" value="CSD_2"/>
    <property type="match status" value="1"/>
</dbReference>
<dbReference type="GO" id="GO:0043488">
    <property type="term" value="P:regulation of mRNA stability"/>
    <property type="evidence" value="ECO:0007669"/>
    <property type="project" value="TreeGrafter"/>
</dbReference>
<dbReference type="CDD" id="cd04458">
    <property type="entry name" value="CSP_CDS"/>
    <property type="match status" value="1"/>
</dbReference>
<dbReference type="InterPro" id="IPR011129">
    <property type="entry name" value="CSD"/>
</dbReference>
<dbReference type="Gene3D" id="2.40.50.140">
    <property type="entry name" value="Nucleic acid-binding proteins"/>
    <property type="match status" value="1"/>
</dbReference>
<sequence length="67" mass="7352">MPQGKVKLFKDDKGFDFIAPDSGGEDLFFHVSSLLPGVTPKQGDRVSYEIGVDRRTGRSRAEKVVIG</sequence>
<dbReference type="PANTHER" id="PTHR12962">
    <property type="entry name" value="CALCIUM-REGULATED HEAT STABLE PROTEIN CRHSP-24-RELATED"/>
    <property type="match status" value="1"/>
</dbReference>
<dbReference type="GO" id="GO:0003730">
    <property type="term" value="F:mRNA 3'-UTR binding"/>
    <property type="evidence" value="ECO:0007669"/>
    <property type="project" value="TreeGrafter"/>
</dbReference>
<keyword evidence="2" id="KW-0963">Cytoplasm</keyword>
<proteinExistence type="predicted"/>
<evidence type="ECO:0000259" key="4">
    <source>
        <dbReference type="PROSITE" id="PS51857"/>
    </source>
</evidence>
<feature type="domain" description="CSD" evidence="4">
    <location>
        <begin position="1"/>
        <end position="66"/>
    </location>
</feature>
<dbReference type="GO" id="GO:0005829">
    <property type="term" value="C:cytosol"/>
    <property type="evidence" value="ECO:0007669"/>
    <property type="project" value="UniProtKB-ARBA"/>
</dbReference>
<evidence type="ECO:0000256" key="1">
    <source>
        <dbReference type="ARBA" id="ARBA00004496"/>
    </source>
</evidence>
<dbReference type="EMBL" id="LLXX01000187">
    <property type="protein sequence ID" value="KRQ97074.1"/>
    <property type="molecule type" value="Genomic_DNA"/>
</dbReference>
<protein>
    <submittedName>
        <fullName evidence="5">Cold-shock protein</fullName>
    </submittedName>
</protein>
<dbReference type="PIRSF" id="PIRSF002599">
    <property type="entry name" value="Cold_shock_A"/>
    <property type="match status" value="1"/>
</dbReference>
<evidence type="ECO:0000313" key="5">
    <source>
        <dbReference type="EMBL" id="KRQ97074.1"/>
    </source>
</evidence>
<comment type="caution">
    <text evidence="5">The sequence shown here is derived from an EMBL/GenBank/DDBJ whole genome shotgun (WGS) entry which is preliminary data.</text>
</comment>
<dbReference type="AlphaFoldDB" id="A0A0R3KVG9"/>
<dbReference type="InterPro" id="IPR012156">
    <property type="entry name" value="Cold_shock_CspA"/>
</dbReference>
<gene>
    <name evidence="5" type="ORF">CP49_28905</name>
</gene>
<dbReference type="Pfam" id="PF00313">
    <property type="entry name" value="CSD"/>
    <property type="match status" value="1"/>
</dbReference>
<accession>A0A0R3KVG9</accession>
<evidence type="ECO:0000256" key="3">
    <source>
        <dbReference type="ARBA" id="ARBA00022553"/>
    </source>
</evidence>
<dbReference type="OrthoDB" id="9801074at2"/>
<dbReference type="InterPro" id="IPR012340">
    <property type="entry name" value="NA-bd_OB-fold"/>
</dbReference>
<organism evidence="5 6">
    <name type="scientific">Bradyrhizobium valentinum</name>
    <dbReference type="NCBI Taxonomy" id="1518501"/>
    <lineage>
        <taxon>Bacteria</taxon>
        <taxon>Pseudomonadati</taxon>
        <taxon>Pseudomonadota</taxon>
        <taxon>Alphaproteobacteria</taxon>
        <taxon>Hyphomicrobiales</taxon>
        <taxon>Nitrobacteraceae</taxon>
        <taxon>Bradyrhizobium</taxon>
    </lineage>
</organism>
<comment type="subcellular location">
    <subcellularLocation>
        <location evidence="1">Cytoplasm</location>
    </subcellularLocation>
</comment>